<keyword evidence="7" id="KW-0560">Oxidoreductase</keyword>
<organism evidence="15 16">
    <name type="scientific">Oryza meyeriana var. granulata</name>
    <dbReference type="NCBI Taxonomy" id="110450"/>
    <lineage>
        <taxon>Eukaryota</taxon>
        <taxon>Viridiplantae</taxon>
        <taxon>Streptophyta</taxon>
        <taxon>Embryophyta</taxon>
        <taxon>Tracheophyta</taxon>
        <taxon>Spermatophyta</taxon>
        <taxon>Magnoliopsida</taxon>
        <taxon>Liliopsida</taxon>
        <taxon>Poales</taxon>
        <taxon>Poaceae</taxon>
        <taxon>BOP clade</taxon>
        <taxon>Oryzoideae</taxon>
        <taxon>Oryzeae</taxon>
        <taxon>Oryzinae</taxon>
        <taxon>Oryza</taxon>
        <taxon>Oryza meyeriana</taxon>
    </lineage>
</organism>
<dbReference type="EMBL" id="SPHZ02000010">
    <property type="protein sequence ID" value="KAF0895578.1"/>
    <property type="molecule type" value="Genomic_DNA"/>
</dbReference>
<dbReference type="InterPro" id="IPR000823">
    <property type="entry name" value="Peroxidase_pln"/>
</dbReference>
<keyword evidence="4" id="KW-0349">Heme</keyword>
<dbReference type="GO" id="GO:0006979">
    <property type="term" value="P:response to oxidative stress"/>
    <property type="evidence" value="ECO:0007669"/>
    <property type="project" value="InterPro"/>
</dbReference>
<dbReference type="InterPro" id="IPR010255">
    <property type="entry name" value="Haem_peroxidase_sf"/>
</dbReference>
<protein>
    <recommendedName>
        <fullName evidence="14">Plant heme peroxidase family profile domain-containing protein</fullName>
    </recommendedName>
</protein>
<dbReference type="GO" id="GO:0140825">
    <property type="term" value="F:lactoperoxidase activity"/>
    <property type="evidence" value="ECO:0007669"/>
    <property type="project" value="UniProtKB-EC"/>
</dbReference>
<evidence type="ECO:0000256" key="5">
    <source>
        <dbReference type="ARBA" id="ARBA00022723"/>
    </source>
</evidence>
<comment type="cofactor">
    <cofactor evidence="2">
        <name>heme b</name>
        <dbReference type="ChEBI" id="CHEBI:60344"/>
    </cofactor>
</comment>
<dbReference type="Gene3D" id="1.10.520.10">
    <property type="match status" value="1"/>
</dbReference>
<feature type="chain" id="PRO_5026249938" description="Plant heme peroxidase family profile domain-containing protein" evidence="13">
    <location>
        <begin position="31"/>
        <end position="91"/>
    </location>
</feature>
<evidence type="ECO:0000256" key="11">
    <source>
        <dbReference type="PIRSR" id="PIRSR600823-3"/>
    </source>
</evidence>
<name>A0A6G1C535_9ORYZ</name>
<accession>A0A6G1C535</accession>
<evidence type="ECO:0000256" key="1">
    <source>
        <dbReference type="ARBA" id="ARBA00000189"/>
    </source>
</evidence>
<dbReference type="AlphaFoldDB" id="A0A6G1C535"/>
<keyword evidence="3" id="KW-0575">Peroxidase</keyword>
<evidence type="ECO:0000256" key="8">
    <source>
        <dbReference type="ARBA" id="ARBA00023004"/>
    </source>
</evidence>
<evidence type="ECO:0000256" key="3">
    <source>
        <dbReference type="ARBA" id="ARBA00022559"/>
    </source>
</evidence>
<evidence type="ECO:0000256" key="2">
    <source>
        <dbReference type="ARBA" id="ARBA00001970"/>
    </source>
</evidence>
<dbReference type="PROSITE" id="PS00436">
    <property type="entry name" value="PEROXIDASE_2"/>
    <property type="match status" value="1"/>
</dbReference>
<dbReference type="GO" id="GO:0046872">
    <property type="term" value="F:metal ion binding"/>
    <property type="evidence" value="ECO:0007669"/>
    <property type="project" value="UniProtKB-KW"/>
</dbReference>
<keyword evidence="5 11" id="KW-0479">Metal-binding</keyword>
<dbReference type="InterPro" id="IPR002016">
    <property type="entry name" value="Haem_peroxidase"/>
</dbReference>
<dbReference type="GO" id="GO:0020037">
    <property type="term" value="F:heme binding"/>
    <property type="evidence" value="ECO:0007669"/>
    <property type="project" value="InterPro"/>
</dbReference>
<feature type="binding site" evidence="11">
    <location>
        <position position="80"/>
    </location>
    <ligand>
        <name>Ca(2+)</name>
        <dbReference type="ChEBI" id="CHEBI:29108"/>
        <label>1</label>
    </ligand>
</feature>
<keyword evidence="8" id="KW-0408">Iron</keyword>
<keyword evidence="13" id="KW-0732">Signal</keyword>
<evidence type="ECO:0000313" key="15">
    <source>
        <dbReference type="EMBL" id="KAF0895578.1"/>
    </source>
</evidence>
<dbReference type="InterPro" id="IPR019794">
    <property type="entry name" value="Peroxidases_AS"/>
</dbReference>
<sequence>MFASSRSARALAVLQLASVVAVLLSSPAAAAEAEAELSLSLDFHAASCPQLESIVRSSVQAALQREIALAAGLLRIFFHDCFPQARTHAPI</sequence>
<evidence type="ECO:0000313" key="16">
    <source>
        <dbReference type="Proteomes" id="UP000479710"/>
    </source>
</evidence>
<feature type="domain" description="Plant heme peroxidase family profile" evidence="14">
    <location>
        <begin position="38"/>
        <end position="82"/>
    </location>
</feature>
<reference evidence="15 16" key="1">
    <citation type="submission" date="2019-11" db="EMBL/GenBank/DDBJ databases">
        <title>Whole genome sequence of Oryza granulata.</title>
        <authorList>
            <person name="Li W."/>
        </authorList>
    </citation>
    <scope>NUCLEOTIDE SEQUENCE [LARGE SCALE GENOMIC DNA]</scope>
    <source>
        <strain evidence="16">cv. Menghai</strain>
        <tissue evidence="15">Leaf</tissue>
    </source>
</reference>
<evidence type="ECO:0000256" key="4">
    <source>
        <dbReference type="ARBA" id="ARBA00022617"/>
    </source>
</evidence>
<gene>
    <name evidence="15" type="ORF">E2562_013893</name>
</gene>
<feature type="signal peptide" evidence="13">
    <location>
        <begin position="1"/>
        <end position="30"/>
    </location>
</feature>
<comment type="catalytic activity">
    <reaction evidence="1">
        <text>2 a phenolic donor + H2O2 = 2 a phenolic radical donor + 2 H2O</text>
        <dbReference type="Rhea" id="RHEA:56136"/>
        <dbReference type="ChEBI" id="CHEBI:15377"/>
        <dbReference type="ChEBI" id="CHEBI:16240"/>
        <dbReference type="ChEBI" id="CHEBI:139520"/>
        <dbReference type="ChEBI" id="CHEBI:139521"/>
        <dbReference type="EC" id="1.11.1.7"/>
    </reaction>
</comment>
<keyword evidence="9" id="KW-0376">Hydrogen peroxide</keyword>
<proteinExistence type="predicted"/>
<feature type="active site" description="Proton acceptor" evidence="10">
    <location>
        <position position="79"/>
    </location>
</feature>
<dbReference type="GO" id="GO:0042744">
    <property type="term" value="P:hydrogen peroxide catabolic process"/>
    <property type="evidence" value="ECO:0007669"/>
    <property type="project" value="UniProtKB-KW"/>
</dbReference>
<dbReference type="PROSITE" id="PS50873">
    <property type="entry name" value="PEROXIDASE_4"/>
    <property type="match status" value="1"/>
</dbReference>
<evidence type="ECO:0000259" key="14">
    <source>
        <dbReference type="PROSITE" id="PS50873"/>
    </source>
</evidence>
<feature type="site" description="Transition state stabilizer" evidence="12">
    <location>
        <position position="75"/>
    </location>
</feature>
<evidence type="ECO:0000256" key="7">
    <source>
        <dbReference type="ARBA" id="ARBA00023002"/>
    </source>
</evidence>
<keyword evidence="16" id="KW-1185">Reference proteome</keyword>
<evidence type="ECO:0000256" key="12">
    <source>
        <dbReference type="PIRSR" id="PIRSR600823-4"/>
    </source>
</evidence>
<evidence type="ECO:0000256" key="9">
    <source>
        <dbReference type="ARBA" id="ARBA00023324"/>
    </source>
</evidence>
<dbReference type="PANTHER" id="PTHR31517:SF51">
    <property type="entry name" value="PEROXIDASE 55"/>
    <property type="match status" value="1"/>
</dbReference>
<evidence type="ECO:0000256" key="13">
    <source>
        <dbReference type="SAM" id="SignalP"/>
    </source>
</evidence>
<dbReference type="Proteomes" id="UP000479710">
    <property type="component" value="Unassembled WGS sequence"/>
</dbReference>
<dbReference type="PRINTS" id="PR00461">
    <property type="entry name" value="PLPEROXIDASE"/>
</dbReference>
<comment type="caution">
    <text evidence="15">The sequence shown here is derived from an EMBL/GenBank/DDBJ whole genome shotgun (WGS) entry which is preliminary data.</text>
</comment>
<dbReference type="OrthoDB" id="2113341at2759"/>
<dbReference type="SUPFAM" id="SSF48113">
    <property type="entry name" value="Heme-dependent peroxidases"/>
    <property type="match status" value="1"/>
</dbReference>
<keyword evidence="6 11" id="KW-0106">Calcium</keyword>
<evidence type="ECO:0000256" key="6">
    <source>
        <dbReference type="ARBA" id="ARBA00022837"/>
    </source>
</evidence>
<comment type="cofactor">
    <cofactor evidence="11">
        <name>Ca(2+)</name>
        <dbReference type="ChEBI" id="CHEBI:29108"/>
    </cofactor>
    <text evidence="11">Binds 2 calcium ions per subunit.</text>
</comment>
<evidence type="ECO:0000256" key="10">
    <source>
        <dbReference type="PIRSR" id="PIRSR600823-1"/>
    </source>
</evidence>
<dbReference type="PANTHER" id="PTHR31517">
    <property type="match status" value="1"/>
</dbReference>